<proteinExistence type="predicted"/>
<reference evidence="2 3" key="1">
    <citation type="journal article" date="2018" name="BMC Genomics">
        <title>Comparative genome analyses reveal sequence features reflecting distinct modes of host-adaptation between dicot and monocot powdery mildew.</title>
        <authorList>
            <person name="Wu Y."/>
            <person name="Ma X."/>
            <person name="Pan Z."/>
            <person name="Kale S.D."/>
            <person name="Song Y."/>
            <person name="King H."/>
            <person name="Zhang Q."/>
            <person name="Presley C."/>
            <person name="Deng X."/>
            <person name="Wei C.I."/>
            <person name="Xiao S."/>
        </authorList>
    </citation>
    <scope>NUCLEOTIDE SEQUENCE [LARGE SCALE GENOMIC DNA]</scope>
    <source>
        <strain evidence="2">UMSG2</strain>
    </source>
</reference>
<name>A0A420HJK9_9PEZI</name>
<keyword evidence="1" id="KW-0472">Membrane</keyword>
<accession>A0A420HJK9</accession>
<protein>
    <submittedName>
        <fullName evidence="2">Uncharacterized protein</fullName>
    </submittedName>
</protein>
<keyword evidence="3" id="KW-1185">Reference proteome</keyword>
<organism evidence="2 3">
    <name type="scientific">Erysiphe neolycopersici</name>
    <dbReference type="NCBI Taxonomy" id="212602"/>
    <lineage>
        <taxon>Eukaryota</taxon>
        <taxon>Fungi</taxon>
        <taxon>Dikarya</taxon>
        <taxon>Ascomycota</taxon>
        <taxon>Pezizomycotina</taxon>
        <taxon>Leotiomycetes</taxon>
        <taxon>Erysiphales</taxon>
        <taxon>Erysiphaceae</taxon>
        <taxon>Erysiphe</taxon>
    </lineage>
</organism>
<dbReference type="AlphaFoldDB" id="A0A420HJK9"/>
<dbReference type="Proteomes" id="UP000286134">
    <property type="component" value="Unassembled WGS sequence"/>
</dbReference>
<evidence type="ECO:0000313" key="2">
    <source>
        <dbReference type="EMBL" id="RKF57579.1"/>
    </source>
</evidence>
<evidence type="ECO:0000256" key="1">
    <source>
        <dbReference type="SAM" id="Phobius"/>
    </source>
</evidence>
<feature type="transmembrane region" description="Helical" evidence="1">
    <location>
        <begin position="9"/>
        <end position="28"/>
    </location>
</feature>
<keyword evidence="1" id="KW-0812">Transmembrane</keyword>
<evidence type="ECO:0000313" key="3">
    <source>
        <dbReference type="Proteomes" id="UP000286134"/>
    </source>
</evidence>
<keyword evidence="1" id="KW-1133">Transmembrane helix</keyword>
<sequence>MTNFVVRSLVFISKLIITSISSIFSPFFYLGSNLLTLPIRTIARFETILIWLTIAATLGLFVGCLLHFASRTLASLYEHKFSGKLVLKRPKASLSSISRGKNLERRWRTAYFKGNDGRGREFWNSFHEIKALHDHCLLEQTIMEEEDSDF</sequence>
<gene>
    <name evidence="2" type="ORF">OnM2_073040</name>
</gene>
<feature type="transmembrane region" description="Helical" evidence="1">
    <location>
        <begin position="48"/>
        <end position="69"/>
    </location>
</feature>
<dbReference type="EMBL" id="MCFK01007324">
    <property type="protein sequence ID" value="RKF57579.1"/>
    <property type="molecule type" value="Genomic_DNA"/>
</dbReference>
<comment type="caution">
    <text evidence="2">The sequence shown here is derived from an EMBL/GenBank/DDBJ whole genome shotgun (WGS) entry which is preliminary data.</text>
</comment>